<dbReference type="AlphaFoldDB" id="A0A507QXC4"/>
<dbReference type="SUPFAM" id="SSF55856">
    <property type="entry name" value="Cytochrome b5-like heme/steroid binding domain"/>
    <property type="match status" value="1"/>
</dbReference>
<evidence type="ECO:0000313" key="10">
    <source>
        <dbReference type="EMBL" id="TQB72587.1"/>
    </source>
</evidence>
<keyword evidence="3" id="KW-0349">Heme</keyword>
<proteinExistence type="inferred from homology"/>
<keyword evidence="5" id="KW-0479">Metal-binding</keyword>
<evidence type="ECO:0000256" key="7">
    <source>
        <dbReference type="ARBA" id="ARBA00023002"/>
    </source>
</evidence>
<comment type="similarity">
    <text evidence="2">Belongs to the acyl-CoA dehydrogenase family.</text>
</comment>
<sequence>MSTKTFTRDEVAKHNTEDSVWCIIDHRVYDLTDFLDAHPGGSVVLAQIAGKDATTEFYNLHRQEVLQKYKDSLCIGTVEGEKPEVIEPELGGLSPVPYAEPLWLRPEFKSPYYTESHRRLQRAIREFTEKYISPEAHEKERDGSYISQGLIDRMAETNILAMRLGPGKHLHGRKLLGGVVDGKEFDYFHDLIVAQEVTRINGRGFVDGNMAGMVISLTAVRQWLRNDSLKEKISEEVLSGKKKICLAITEAFAGSDVAGLRTTATKTPDGKYYVINGTKKWITNGMFADYFVTGCRTEKGFSVILIPRDDTVDTTQIKTSYSTAAGTAFVQFDNTKVPVENLLGEEHKGFIVIMSNFNHERFMMACGSIRAARTVVEECLKWCNQRIVFGKKLIEQPVIRQKLARMISLCESNQAWLEAITYQMCNMTYAEQALHLGGPIGLLKSHITRAAQEIADQATNIFGGRGITQTGMGKAIEMFNRTYKFDAILGGTEEILADLGVRQAYKRFPKAML</sequence>
<evidence type="ECO:0000256" key="3">
    <source>
        <dbReference type="ARBA" id="ARBA00022617"/>
    </source>
</evidence>
<dbReference type="PANTHER" id="PTHR48083">
    <property type="entry name" value="MEDIUM-CHAIN SPECIFIC ACYL-COA DEHYDROGENASE, MITOCHONDRIAL-RELATED"/>
    <property type="match status" value="1"/>
</dbReference>
<dbReference type="Gene3D" id="1.10.540.10">
    <property type="entry name" value="Acyl-CoA dehydrogenase/oxidase, N-terminal domain"/>
    <property type="match status" value="1"/>
</dbReference>
<evidence type="ECO:0000256" key="6">
    <source>
        <dbReference type="ARBA" id="ARBA00022827"/>
    </source>
</evidence>
<dbReference type="GO" id="GO:0003995">
    <property type="term" value="F:acyl-CoA dehydrogenase activity"/>
    <property type="evidence" value="ECO:0007669"/>
    <property type="project" value="InterPro"/>
</dbReference>
<dbReference type="InterPro" id="IPR046373">
    <property type="entry name" value="Acyl-CoA_Oxase/DH_mid-dom_sf"/>
</dbReference>
<dbReference type="InterPro" id="IPR006089">
    <property type="entry name" value="Acyl-CoA_DH_CS"/>
</dbReference>
<dbReference type="InterPro" id="IPR037069">
    <property type="entry name" value="AcylCoA_DH/ox_N_sf"/>
</dbReference>
<dbReference type="PROSITE" id="PS00072">
    <property type="entry name" value="ACYL_COA_DH_1"/>
    <property type="match status" value="1"/>
</dbReference>
<dbReference type="GO" id="GO:0046872">
    <property type="term" value="F:metal ion binding"/>
    <property type="evidence" value="ECO:0007669"/>
    <property type="project" value="UniProtKB-KW"/>
</dbReference>
<dbReference type="STRING" id="5098.A0A507QXC4"/>
<comment type="caution">
    <text evidence="10">The sequence shown here is derived from an EMBL/GenBank/DDBJ whole genome shotgun (WGS) entry which is preliminary data.</text>
</comment>
<dbReference type="Pfam" id="PF02770">
    <property type="entry name" value="Acyl-CoA_dh_M"/>
    <property type="match status" value="1"/>
</dbReference>
<evidence type="ECO:0000313" key="11">
    <source>
        <dbReference type="Proteomes" id="UP000319663"/>
    </source>
</evidence>
<dbReference type="PROSITE" id="PS00191">
    <property type="entry name" value="CYTOCHROME_B5_1"/>
    <property type="match status" value="1"/>
</dbReference>
<dbReference type="InterPro" id="IPR013786">
    <property type="entry name" value="AcylCoA_DH/ox_N"/>
</dbReference>
<organism evidence="10 11">
    <name type="scientific">Monascus purpureus</name>
    <name type="common">Red mold</name>
    <name type="synonym">Monascus anka</name>
    <dbReference type="NCBI Taxonomy" id="5098"/>
    <lineage>
        <taxon>Eukaryota</taxon>
        <taxon>Fungi</taxon>
        <taxon>Dikarya</taxon>
        <taxon>Ascomycota</taxon>
        <taxon>Pezizomycotina</taxon>
        <taxon>Eurotiomycetes</taxon>
        <taxon>Eurotiomycetidae</taxon>
        <taxon>Eurotiales</taxon>
        <taxon>Aspergillaceae</taxon>
        <taxon>Monascus</taxon>
    </lineage>
</organism>
<accession>A0A507QXC4</accession>
<reference evidence="10 11" key="1">
    <citation type="submission" date="2019-06" db="EMBL/GenBank/DDBJ databases">
        <title>Wine fermentation using esterase from Monascus purpureus.</title>
        <authorList>
            <person name="Geng C."/>
            <person name="Zhang Y."/>
        </authorList>
    </citation>
    <scope>NUCLEOTIDE SEQUENCE [LARGE SCALE GENOMIC DNA]</scope>
    <source>
        <strain evidence="10">HQ1</strain>
    </source>
</reference>
<dbReference type="Gene3D" id="1.20.140.10">
    <property type="entry name" value="Butyryl-CoA Dehydrogenase, subunit A, domain 3"/>
    <property type="match status" value="1"/>
</dbReference>
<dbReference type="Gene3D" id="3.10.120.10">
    <property type="entry name" value="Cytochrome b5-like heme/steroid binding domain"/>
    <property type="match status" value="1"/>
</dbReference>
<keyword evidence="6" id="KW-0274">FAD</keyword>
<evidence type="ECO:0000256" key="1">
    <source>
        <dbReference type="ARBA" id="ARBA00001974"/>
    </source>
</evidence>
<dbReference type="Pfam" id="PF02771">
    <property type="entry name" value="Acyl-CoA_dh_N"/>
    <property type="match status" value="1"/>
</dbReference>
<dbReference type="GO" id="GO:0050660">
    <property type="term" value="F:flavin adenine dinucleotide binding"/>
    <property type="evidence" value="ECO:0007669"/>
    <property type="project" value="InterPro"/>
</dbReference>
<dbReference type="SUPFAM" id="SSF56645">
    <property type="entry name" value="Acyl-CoA dehydrogenase NM domain-like"/>
    <property type="match status" value="1"/>
</dbReference>
<dbReference type="InterPro" id="IPR050741">
    <property type="entry name" value="Acyl-CoA_dehydrogenase"/>
</dbReference>
<evidence type="ECO:0000259" key="9">
    <source>
        <dbReference type="PROSITE" id="PS50255"/>
    </source>
</evidence>
<evidence type="ECO:0000256" key="5">
    <source>
        <dbReference type="ARBA" id="ARBA00022723"/>
    </source>
</evidence>
<keyword evidence="4" id="KW-0285">Flavoprotein</keyword>
<dbReference type="SUPFAM" id="SSF47203">
    <property type="entry name" value="Acyl-CoA dehydrogenase C-terminal domain-like"/>
    <property type="match status" value="1"/>
</dbReference>
<keyword evidence="11" id="KW-1185">Reference proteome</keyword>
<dbReference type="InterPro" id="IPR036250">
    <property type="entry name" value="AcylCo_DH-like_C"/>
</dbReference>
<dbReference type="PROSITE" id="PS50255">
    <property type="entry name" value="CYTOCHROME_B5_2"/>
    <property type="match status" value="1"/>
</dbReference>
<evidence type="ECO:0000256" key="4">
    <source>
        <dbReference type="ARBA" id="ARBA00022630"/>
    </source>
</evidence>
<dbReference type="Proteomes" id="UP000319663">
    <property type="component" value="Unassembled WGS sequence"/>
</dbReference>
<dbReference type="InterPro" id="IPR009075">
    <property type="entry name" value="AcylCo_DH/oxidase_C"/>
</dbReference>
<keyword evidence="7" id="KW-0560">Oxidoreductase</keyword>
<dbReference type="Pfam" id="PF00173">
    <property type="entry name" value="Cyt-b5"/>
    <property type="match status" value="1"/>
</dbReference>
<dbReference type="InterPro" id="IPR006091">
    <property type="entry name" value="Acyl-CoA_Oxase/DH_mid-dom"/>
</dbReference>
<dbReference type="OrthoDB" id="2588832at2759"/>
<dbReference type="EMBL" id="VIFY01000061">
    <property type="protein sequence ID" value="TQB72587.1"/>
    <property type="molecule type" value="Genomic_DNA"/>
</dbReference>
<dbReference type="FunFam" id="3.10.120.10:FF:000007">
    <property type="entry name" value="Sulfite oxidase, mitochondrial"/>
    <property type="match status" value="1"/>
</dbReference>
<dbReference type="SMART" id="SM01117">
    <property type="entry name" value="Cyt-b5"/>
    <property type="match status" value="1"/>
</dbReference>
<dbReference type="GO" id="GO:0020037">
    <property type="term" value="F:heme binding"/>
    <property type="evidence" value="ECO:0007669"/>
    <property type="project" value="InterPro"/>
</dbReference>
<feature type="domain" description="Cytochrome b5 heme-binding" evidence="9">
    <location>
        <begin position="3"/>
        <end position="79"/>
    </location>
</feature>
<dbReference type="InterPro" id="IPR018506">
    <property type="entry name" value="Cyt_B5_heme-BS"/>
</dbReference>
<dbReference type="InterPro" id="IPR036400">
    <property type="entry name" value="Cyt_B5-like_heme/steroid_sf"/>
</dbReference>
<name>A0A507QXC4_MONPU</name>
<dbReference type="GO" id="GO:0005737">
    <property type="term" value="C:cytoplasm"/>
    <property type="evidence" value="ECO:0007669"/>
    <property type="project" value="TreeGrafter"/>
</dbReference>
<protein>
    <recommendedName>
        <fullName evidence="9">Cytochrome b5 heme-binding domain-containing protein</fullName>
    </recommendedName>
</protein>
<dbReference type="PANTHER" id="PTHR48083:SF28">
    <property type="entry name" value="ACYL-COA DEHYDROGENASE FAMILY PROTEIN (AFU_ORTHOLOGUE AFUA_6G10880)-RELATED"/>
    <property type="match status" value="1"/>
</dbReference>
<dbReference type="InterPro" id="IPR009100">
    <property type="entry name" value="AcylCoA_DH/oxidase_NM_dom_sf"/>
</dbReference>
<evidence type="ECO:0000256" key="2">
    <source>
        <dbReference type="ARBA" id="ARBA00009347"/>
    </source>
</evidence>
<keyword evidence="8" id="KW-0408">Iron</keyword>
<dbReference type="Pfam" id="PF00441">
    <property type="entry name" value="Acyl-CoA_dh_1"/>
    <property type="match status" value="1"/>
</dbReference>
<comment type="cofactor">
    <cofactor evidence="1">
        <name>FAD</name>
        <dbReference type="ChEBI" id="CHEBI:57692"/>
    </cofactor>
</comment>
<dbReference type="GO" id="GO:0033539">
    <property type="term" value="P:fatty acid beta-oxidation using acyl-CoA dehydrogenase"/>
    <property type="evidence" value="ECO:0007669"/>
    <property type="project" value="TreeGrafter"/>
</dbReference>
<dbReference type="Gene3D" id="2.40.110.10">
    <property type="entry name" value="Butyryl-CoA Dehydrogenase, subunit A, domain 2"/>
    <property type="match status" value="1"/>
</dbReference>
<gene>
    <name evidence="10" type="ORF">MPDQ_006720</name>
</gene>
<dbReference type="InterPro" id="IPR001199">
    <property type="entry name" value="Cyt_B5-like_heme/steroid-bd"/>
</dbReference>
<evidence type="ECO:0000256" key="8">
    <source>
        <dbReference type="ARBA" id="ARBA00023004"/>
    </source>
</evidence>